<keyword evidence="2" id="KW-1133">Transmembrane helix</keyword>
<gene>
    <name evidence="3" type="ORF">G3M48_010540</name>
</gene>
<comment type="caution">
    <text evidence="3">The sequence shown here is derived from an EMBL/GenBank/DDBJ whole genome shotgun (WGS) entry which is preliminary data.</text>
</comment>
<accession>A0AAW0RHD8</accession>
<dbReference type="Proteomes" id="UP001397290">
    <property type="component" value="Unassembled WGS sequence"/>
</dbReference>
<feature type="region of interest" description="Disordered" evidence="1">
    <location>
        <begin position="231"/>
        <end position="259"/>
    </location>
</feature>
<evidence type="ECO:0000256" key="1">
    <source>
        <dbReference type="SAM" id="MobiDB-lite"/>
    </source>
</evidence>
<feature type="transmembrane region" description="Helical" evidence="2">
    <location>
        <begin position="136"/>
        <end position="169"/>
    </location>
</feature>
<evidence type="ECO:0000313" key="3">
    <source>
        <dbReference type="EMBL" id="KAK8141424.1"/>
    </source>
</evidence>
<organism evidence="3 4">
    <name type="scientific">Beauveria asiatica</name>
    <dbReference type="NCBI Taxonomy" id="1069075"/>
    <lineage>
        <taxon>Eukaryota</taxon>
        <taxon>Fungi</taxon>
        <taxon>Dikarya</taxon>
        <taxon>Ascomycota</taxon>
        <taxon>Pezizomycotina</taxon>
        <taxon>Sordariomycetes</taxon>
        <taxon>Hypocreomycetidae</taxon>
        <taxon>Hypocreales</taxon>
        <taxon>Cordycipitaceae</taxon>
        <taxon>Beauveria</taxon>
    </lineage>
</organism>
<feature type="region of interest" description="Disordered" evidence="1">
    <location>
        <begin position="316"/>
        <end position="345"/>
    </location>
</feature>
<protein>
    <submittedName>
        <fullName evidence="3">Uncharacterized protein</fullName>
    </submittedName>
</protein>
<evidence type="ECO:0000313" key="4">
    <source>
        <dbReference type="Proteomes" id="UP001397290"/>
    </source>
</evidence>
<reference evidence="3 4" key="1">
    <citation type="submission" date="2020-02" db="EMBL/GenBank/DDBJ databases">
        <title>Comparative genomics of the hypocrealean fungal genus Beauvera.</title>
        <authorList>
            <person name="Showalter D.N."/>
            <person name="Bushley K.E."/>
            <person name="Rehner S.A."/>
        </authorList>
    </citation>
    <scope>NUCLEOTIDE SEQUENCE [LARGE SCALE GENOMIC DNA]</scope>
    <source>
        <strain evidence="3 4">ARSEF4384</strain>
    </source>
</reference>
<keyword evidence="2" id="KW-0472">Membrane</keyword>
<dbReference type="AlphaFoldDB" id="A0AAW0RHD8"/>
<feature type="compositionally biased region" description="Low complexity" evidence="1">
    <location>
        <begin position="239"/>
        <end position="252"/>
    </location>
</feature>
<keyword evidence="2" id="KW-0812">Transmembrane</keyword>
<evidence type="ECO:0000256" key="2">
    <source>
        <dbReference type="SAM" id="Phobius"/>
    </source>
</evidence>
<sequence>MDNCTGSRLELQDCSQLISRSDAACRVRMCDVAAYQRHWLARVAVCGAGHADRMKSGRARWIFPLVAQDLPCSVALSSKACSIPVAGIDGHGPHRVLCVVSAPRGTGGGSTVDFVLDDEHGFLGIIPKQGQGGTLFITAPIIALVIALITTLIATITATTTTAIIQLWIVRLIKSIRAVSTRTKSGHNYSESKTIIQTVEAAASSIVEDSTATFRTVTVTGTPAVSTIAAAADKNNSDTPSATLSAAASSTPHSDGGGSGLKQGTIVGIAVGGSAAGVFVGLIAFMVWRRNRYKGDDDGESSSRGQGGEEVQGVVNYFGGTEGGATSIKRDNTSASEDSRMGAFGQNKNLYRNSIGSLEDTSSDWGQVLRVVNPDMPEKQH</sequence>
<proteinExistence type="predicted"/>
<dbReference type="EMBL" id="JAAHCF010000986">
    <property type="protein sequence ID" value="KAK8141424.1"/>
    <property type="molecule type" value="Genomic_DNA"/>
</dbReference>
<feature type="compositionally biased region" description="Basic and acidic residues" evidence="1">
    <location>
        <begin position="328"/>
        <end position="340"/>
    </location>
</feature>
<keyword evidence="4" id="KW-1185">Reference proteome</keyword>
<feature type="transmembrane region" description="Helical" evidence="2">
    <location>
        <begin position="266"/>
        <end position="288"/>
    </location>
</feature>
<name>A0AAW0RHD8_9HYPO</name>